<gene>
    <name evidence="1" type="ORF">BJ970_006846</name>
</gene>
<comment type="caution">
    <text evidence="1">The sequence shown here is derived from an EMBL/GenBank/DDBJ whole genome shotgun (WGS) entry which is preliminary data.</text>
</comment>
<dbReference type="RefSeq" id="WP_184731543.1">
    <property type="nucleotide sequence ID" value="NZ_JACHIW010000002.1"/>
</dbReference>
<dbReference type="Proteomes" id="UP000584374">
    <property type="component" value="Unassembled WGS sequence"/>
</dbReference>
<dbReference type="EMBL" id="JACHIW010000002">
    <property type="protein sequence ID" value="MBB5159247.1"/>
    <property type="molecule type" value="Genomic_DNA"/>
</dbReference>
<proteinExistence type="predicted"/>
<accession>A0A840QGK4</accession>
<organism evidence="1 2">
    <name type="scientific">Saccharopolyspora phatthalungensis</name>
    <dbReference type="NCBI Taxonomy" id="664693"/>
    <lineage>
        <taxon>Bacteria</taxon>
        <taxon>Bacillati</taxon>
        <taxon>Actinomycetota</taxon>
        <taxon>Actinomycetes</taxon>
        <taxon>Pseudonocardiales</taxon>
        <taxon>Pseudonocardiaceae</taxon>
        <taxon>Saccharopolyspora</taxon>
    </lineage>
</organism>
<protein>
    <submittedName>
        <fullName evidence="1">Uncharacterized protein</fullName>
    </submittedName>
</protein>
<evidence type="ECO:0000313" key="1">
    <source>
        <dbReference type="EMBL" id="MBB5159247.1"/>
    </source>
</evidence>
<dbReference type="AlphaFoldDB" id="A0A840QGK4"/>
<keyword evidence="2" id="KW-1185">Reference proteome</keyword>
<name>A0A840QGK4_9PSEU</name>
<reference evidence="1 2" key="1">
    <citation type="submission" date="2020-08" db="EMBL/GenBank/DDBJ databases">
        <title>Sequencing the genomes of 1000 actinobacteria strains.</title>
        <authorList>
            <person name="Klenk H.-P."/>
        </authorList>
    </citation>
    <scope>NUCLEOTIDE SEQUENCE [LARGE SCALE GENOMIC DNA]</scope>
    <source>
        <strain evidence="1 2">DSM 45584</strain>
    </source>
</reference>
<sequence length="282" mass="31201">MQPLDDRTAEKIADIVVDMGGPYERKSYELGPLLARAGWSPVPEYDGSPRVQWLAEQLIENRADPARIERFLCRVCDPREYDDGKVVAEEFRDALNGVLEAEGLVISAVGGRPVLGELGSDGAAHYSEPDGLEERLRRLVLDEVAAEMLVNRLTEARICMRNGAHTLAVIGLGSLVEGVLHAVLTERDEKVRQDGFVNEHGRKVSADRVGLAVLLDTARENGWIQFDAHRFLGPVKEFRNFIHPRQEVASQARLDHDTVMMCWGPIGALFNDVEERLAAAGG</sequence>
<evidence type="ECO:0000313" key="2">
    <source>
        <dbReference type="Proteomes" id="UP000584374"/>
    </source>
</evidence>